<dbReference type="Proteomes" id="UP000010121">
    <property type="component" value="Unassembled WGS sequence"/>
</dbReference>
<reference evidence="6 7" key="1">
    <citation type="submission" date="2009-08" db="EMBL/GenBank/DDBJ databases">
        <title>The draft genome of Rhodobacter sp. SW2.</title>
        <authorList>
            <consortium name="US DOE Joint Genome Institute (JGI-PGF)"/>
            <person name="Lucas S."/>
            <person name="Copeland A."/>
            <person name="Lapidus A."/>
            <person name="Glavina del Rio T."/>
            <person name="Tice H."/>
            <person name="Bruce D."/>
            <person name="Goodwin L."/>
            <person name="Pitluck S."/>
            <person name="Larimer F."/>
            <person name="Land M.L."/>
            <person name="Hauser L."/>
            <person name="Emerson D."/>
        </authorList>
    </citation>
    <scope>NUCLEOTIDE SEQUENCE [LARGE SCALE GENOMIC DNA]</scope>
    <source>
        <strain evidence="6 7">SW2</strain>
    </source>
</reference>
<dbReference type="InterPro" id="IPR003439">
    <property type="entry name" value="ABC_transporter-like_ATP-bd"/>
</dbReference>
<dbReference type="RefSeq" id="WP_008029865.1">
    <property type="nucleotide sequence ID" value="NZ_ACYY01000009.1"/>
</dbReference>
<accession>C8S0P9</accession>
<keyword evidence="7" id="KW-1185">Reference proteome</keyword>
<proteinExistence type="inferred from homology"/>
<dbReference type="STRING" id="371731.Rsw2DRAFT_1627"/>
<dbReference type="SUPFAM" id="SSF52540">
    <property type="entry name" value="P-loop containing nucleoside triphosphate hydrolases"/>
    <property type="match status" value="1"/>
</dbReference>
<dbReference type="PANTHER" id="PTHR42788">
    <property type="entry name" value="TAURINE IMPORT ATP-BINDING PROTEIN-RELATED"/>
    <property type="match status" value="1"/>
</dbReference>
<dbReference type="GO" id="GO:0016887">
    <property type="term" value="F:ATP hydrolysis activity"/>
    <property type="evidence" value="ECO:0007669"/>
    <property type="project" value="InterPro"/>
</dbReference>
<dbReference type="Gene3D" id="3.40.50.300">
    <property type="entry name" value="P-loop containing nucleotide triphosphate hydrolases"/>
    <property type="match status" value="1"/>
</dbReference>
<evidence type="ECO:0000256" key="3">
    <source>
        <dbReference type="ARBA" id="ARBA00022741"/>
    </source>
</evidence>
<dbReference type="InterPro" id="IPR050166">
    <property type="entry name" value="ABC_transporter_ATP-bind"/>
</dbReference>
<protein>
    <submittedName>
        <fullName evidence="6">ABC transporter related protein</fullName>
    </submittedName>
</protein>
<evidence type="ECO:0000256" key="4">
    <source>
        <dbReference type="ARBA" id="ARBA00022840"/>
    </source>
</evidence>
<comment type="caution">
    <text evidence="6">The sequence shown here is derived from an EMBL/GenBank/DDBJ whole genome shotgun (WGS) entry which is preliminary data.</text>
</comment>
<dbReference type="EMBL" id="ACYY01000009">
    <property type="protein sequence ID" value="EEW25340.1"/>
    <property type="molecule type" value="Genomic_DNA"/>
</dbReference>
<gene>
    <name evidence="6" type="ORF">Rsw2DRAFT_1627</name>
</gene>
<dbReference type="AlphaFoldDB" id="C8S0P9"/>
<dbReference type="PROSITE" id="PS50893">
    <property type="entry name" value="ABC_TRANSPORTER_2"/>
    <property type="match status" value="1"/>
</dbReference>
<evidence type="ECO:0000256" key="1">
    <source>
        <dbReference type="ARBA" id="ARBA00005417"/>
    </source>
</evidence>
<dbReference type="InterPro" id="IPR003593">
    <property type="entry name" value="AAA+_ATPase"/>
</dbReference>
<dbReference type="SMART" id="SM00382">
    <property type="entry name" value="AAA"/>
    <property type="match status" value="1"/>
</dbReference>
<evidence type="ECO:0000313" key="6">
    <source>
        <dbReference type="EMBL" id="EEW25340.1"/>
    </source>
</evidence>
<evidence type="ECO:0000256" key="2">
    <source>
        <dbReference type="ARBA" id="ARBA00022448"/>
    </source>
</evidence>
<dbReference type="InterPro" id="IPR017871">
    <property type="entry name" value="ABC_transporter-like_CS"/>
</dbReference>
<keyword evidence="3" id="KW-0547">Nucleotide-binding</keyword>
<dbReference type="Pfam" id="PF00005">
    <property type="entry name" value="ABC_tran"/>
    <property type="match status" value="1"/>
</dbReference>
<evidence type="ECO:0000313" key="7">
    <source>
        <dbReference type="Proteomes" id="UP000010121"/>
    </source>
</evidence>
<keyword evidence="4" id="KW-0067">ATP-binding</keyword>
<dbReference type="PANTHER" id="PTHR42788:SF19">
    <property type="entry name" value="ALIPHATIC SULFONATES IMPORT ATP-BINDING PROTEIN SSUB 2"/>
    <property type="match status" value="1"/>
</dbReference>
<comment type="similarity">
    <text evidence="1">Belongs to the ABC transporter superfamily.</text>
</comment>
<name>C8S0P9_9RHOB</name>
<dbReference type="InterPro" id="IPR027417">
    <property type="entry name" value="P-loop_NTPase"/>
</dbReference>
<dbReference type="OrthoDB" id="9802264at2"/>
<dbReference type="GO" id="GO:0005524">
    <property type="term" value="F:ATP binding"/>
    <property type="evidence" value="ECO:0007669"/>
    <property type="project" value="UniProtKB-KW"/>
</dbReference>
<sequence>MIRVEVARKTFGSTEVLRDIGFSLGRSECIAILGASGIGKSTLLRLITGIDRDFEGKITTPPRMGMVFQEPTLLPWRSVLQNLTLLHPGLCDAAALAALDRVGLADKARAFPRQLSLGQQRRLALARAFAGKPELLVLDEPFVSLDADTAEDMLALTEALIAETRPATILVTHSEAEAKRLAGRILRLVGRPATLACAPQPVPDRSKPGRHKGVA</sequence>
<dbReference type="PROSITE" id="PS00211">
    <property type="entry name" value="ABC_TRANSPORTER_1"/>
    <property type="match status" value="1"/>
</dbReference>
<dbReference type="eggNOG" id="COG1116">
    <property type="taxonomic scope" value="Bacteria"/>
</dbReference>
<feature type="domain" description="ABC transporter" evidence="5">
    <location>
        <begin position="2"/>
        <end position="215"/>
    </location>
</feature>
<keyword evidence="2" id="KW-0813">Transport</keyword>
<evidence type="ECO:0000259" key="5">
    <source>
        <dbReference type="PROSITE" id="PS50893"/>
    </source>
</evidence>
<organism evidence="6 7">
    <name type="scientific">Rhodobacter ferrooxidans</name>
    <dbReference type="NCBI Taxonomy" id="371731"/>
    <lineage>
        <taxon>Bacteria</taxon>
        <taxon>Pseudomonadati</taxon>
        <taxon>Pseudomonadota</taxon>
        <taxon>Alphaproteobacteria</taxon>
        <taxon>Rhodobacterales</taxon>
        <taxon>Rhodobacter group</taxon>
        <taxon>Rhodobacter</taxon>
    </lineage>
</organism>